<keyword evidence="3" id="KW-1185">Reference proteome</keyword>
<dbReference type="InterPro" id="IPR001509">
    <property type="entry name" value="Epimerase_deHydtase"/>
</dbReference>
<dbReference type="AlphaFoldDB" id="A0A1H1UXC4"/>
<dbReference type="InterPro" id="IPR036291">
    <property type="entry name" value="NAD(P)-bd_dom_sf"/>
</dbReference>
<dbReference type="STRING" id="117157.SAMN04489717_3807"/>
<dbReference type="InterPro" id="IPR050177">
    <property type="entry name" value="Lipid_A_modif_metabolic_enz"/>
</dbReference>
<gene>
    <name evidence="2" type="ORF">SAMN04489717_3807</name>
</gene>
<protein>
    <submittedName>
        <fullName evidence="2">Nucleoside-diphosphate-sugar epimerase</fullName>
    </submittedName>
</protein>
<dbReference type="Proteomes" id="UP000198983">
    <property type="component" value="Chromosome I"/>
</dbReference>
<accession>A0A1H1UXC4</accession>
<dbReference type="SUPFAM" id="SSF51735">
    <property type="entry name" value="NAD(P)-binding Rossmann-fold domains"/>
    <property type="match status" value="1"/>
</dbReference>
<reference evidence="2 3" key="1">
    <citation type="submission" date="2016-10" db="EMBL/GenBank/DDBJ databases">
        <authorList>
            <person name="de Groot N.N."/>
        </authorList>
    </citation>
    <scope>NUCLEOTIDE SEQUENCE [LARGE SCALE GENOMIC DNA]</scope>
    <source>
        <strain evidence="2 3">DSM 22024</strain>
    </source>
</reference>
<dbReference type="EMBL" id="LT629732">
    <property type="protein sequence ID" value="SDS76911.1"/>
    <property type="molecule type" value="Genomic_DNA"/>
</dbReference>
<sequence>MTSAQQGRRVLITGASGNAGSAIARLAREAGFDVRLADVAPPNDHDLGDGEFVRCDTRTPADVDRAVRGCDAVVHLAAWHCAHEPPVSDETIFAVNVDGTFNVVQACRAHGVSSVVFASSMAYGWGGVYGVTKVVGEDLWRMHHETTGASVALLRYHDFVPKPYLAWGAMLLRNGVDRRDVASATVAALHGVMEHKVDVFRSIVHTDHGMPASVAGHFADQGRAWCDEQVPGSAELLDRYGIELPTQVEQHDLTEADRVLGWRPRYGIVDFLADLRRRDARGEDVTSLWAPGQTPE</sequence>
<feature type="domain" description="NAD-dependent epimerase/dehydratase" evidence="1">
    <location>
        <begin position="10"/>
        <end position="156"/>
    </location>
</feature>
<dbReference type="Gene3D" id="3.40.50.720">
    <property type="entry name" value="NAD(P)-binding Rossmann-like Domain"/>
    <property type="match status" value="1"/>
</dbReference>
<dbReference type="RefSeq" id="WP_241827510.1">
    <property type="nucleotide sequence ID" value="NZ_LT629732.1"/>
</dbReference>
<name>A0A1H1UXC4_9ACTN</name>
<evidence type="ECO:0000259" key="1">
    <source>
        <dbReference type="Pfam" id="PF01370"/>
    </source>
</evidence>
<proteinExistence type="predicted"/>
<organism evidence="2 3">
    <name type="scientific">Actinopolymorpha singaporensis</name>
    <dbReference type="NCBI Taxonomy" id="117157"/>
    <lineage>
        <taxon>Bacteria</taxon>
        <taxon>Bacillati</taxon>
        <taxon>Actinomycetota</taxon>
        <taxon>Actinomycetes</taxon>
        <taxon>Propionibacteriales</taxon>
        <taxon>Actinopolymorphaceae</taxon>
        <taxon>Actinopolymorpha</taxon>
    </lineage>
</organism>
<dbReference type="Pfam" id="PF01370">
    <property type="entry name" value="Epimerase"/>
    <property type="match status" value="1"/>
</dbReference>
<evidence type="ECO:0000313" key="2">
    <source>
        <dbReference type="EMBL" id="SDS76911.1"/>
    </source>
</evidence>
<dbReference type="PANTHER" id="PTHR43245">
    <property type="entry name" value="BIFUNCTIONAL POLYMYXIN RESISTANCE PROTEIN ARNA"/>
    <property type="match status" value="1"/>
</dbReference>
<evidence type="ECO:0000313" key="3">
    <source>
        <dbReference type="Proteomes" id="UP000198983"/>
    </source>
</evidence>